<gene>
    <name evidence="1" type="ORF">ACFPUZ_11645</name>
</gene>
<comment type="caution">
    <text evidence="1">The sequence shown here is derived from an EMBL/GenBank/DDBJ whole genome shotgun (WGS) entry which is preliminary data.</text>
</comment>
<evidence type="ECO:0000313" key="1">
    <source>
        <dbReference type="EMBL" id="MFC6147455.1"/>
    </source>
</evidence>
<accession>A0ABW1QGX3</accession>
<sequence length="137" mass="15028">MKDQGTLYTDVLVYYFGSGHGIAALKMDNAVKKGDNIQNAILAGLPLTIEGTRMEDPFEGAAPLLSEGDLIHLVFPLEVTQENPAVESTYDLRCAGAFRSLALAQARLREVQEANPCQRFVLRTYPLGWESAQLSLD</sequence>
<proteinExistence type="predicted"/>
<dbReference type="Proteomes" id="UP001596244">
    <property type="component" value="Unassembled WGS sequence"/>
</dbReference>
<dbReference type="RefSeq" id="WP_377002063.1">
    <property type="nucleotide sequence ID" value="NZ_JBHSQE010000009.1"/>
</dbReference>
<protein>
    <submittedName>
        <fullName evidence="1">Uncharacterized protein</fullName>
    </submittedName>
</protein>
<evidence type="ECO:0000313" key="2">
    <source>
        <dbReference type="Proteomes" id="UP001596244"/>
    </source>
</evidence>
<organism evidence="1 2">
    <name type="scientific">Corynebacterium nasicanis</name>
    <dbReference type="NCBI Taxonomy" id="1448267"/>
    <lineage>
        <taxon>Bacteria</taxon>
        <taxon>Bacillati</taxon>
        <taxon>Actinomycetota</taxon>
        <taxon>Actinomycetes</taxon>
        <taxon>Mycobacteriales</taxon>
        <taxon>Corynebacteriaceae</taxon>
        <taxon>Corynebacterium</taxon>
    </lineage>
</organism>
<keyword evidence="2" id="KW-1185">Reference proteome</keyword>
<name>A0ABW1QGX3_9CORY</name>
<reference evidence="2" key="1">
    <citation type="journal article" date="2019" name="Int. J. Syst. Evol. Microbiol.">
        <title>The Global Catalogue of Microorganisms (GCM) 10K type strain sequencing project: providing services to taxonomists for standard genome sequencing and annotation.</title>
        <authorList>
            <consortium name="The Broad Institute Genomics Platform"/>
            <consortium name="The Broad Institute Genome Sequencing Center for Infectious Disease"/>
            <person name="Wu L."/>
            <person name="Ma J."/>
        </authorList>
    </citation>
    <scope>NUCLEOTIDE SEQUENCE [LARGE SCALE GENOMIC DNA]</scope>
    <source>
        <strain evidence="2">CCUG 51943</strain>
    </source>
</reference>
<dbReference type="EMBL" id="JBHSQE010000009">
    <property type="protein sequence ID" value="MFC6147455.1"/>
    <property type="molecule type" value="Genomic_DNA"/>
</dbReference>